<dbReference type="EMBL" id="BMLN01000004">
    <property type="protein sequence ID" value="GGN99138.1"/>
    <property type="molecule type" value="Genomic_DNA"/>
</dbReference>
<reference evidence="2" key="1">
    <citation type="journal article" date="2019" name="Int. J. Syst. Evol. Microbiol.">
        <title>The Global Catalogue of Microorganisms (GCM) 10K type strain sequencing project: providing services to taxonomists for standard genome sequencing and annotation.</title>
        <authorList>
            <consortium name="The Broad Institute Genomics Platform"/>
            <consortium name="The Broad Institute Genome Sequencing Center for Infectious Disease"/>
            <person name="Wu L."/>
            <person name="Ma J."/>
        </authorList>
    </citation>
    <scope>NUCLEOTIDE SEQUENCE [LARGE SCALE GENOMIC DNA]</scope>
    <source>
        <strain evidence="2">CGMCC 1.6964</strain>
    </source>
</reference>
<dbReference type="InterPro" id="IPR036812">
    <property type="entry name" value="NAD(P)_OxRdtase_dom_sf"/>
</dbReference>
<dbReference type="SUPFAM" id="SSF51430">
    <property type="entry name" value="NAD(P)-linked oxidoreductase"/>
    <property type="match status" value="1"/>
</dbReference>
<dbReference type="Gene3D" id="3.20.20.100">
    <property type="entry name" value="NADP-dependent oxidoreductase domain"/>
    <property type="match status" value="1"/>
</dbReference>
<proteinExistence type="predicted"/>
<evidence type="ECO:0000313" key="1">
    <source>
        <dbReference type="EMBL" id="GGN99138.1"/>
    </source>
</evidence>
<evidence type="ECO:0000313" key="2">
    <source>
        <dbReference type="Proteomes" id="UP000606653"/>
    </source>
</evidence>
<comment type="caution">
    <text evidence="1">The sequence shown here is derived from an EMBL/GenBank/DDBJ whole genome shotgun (WGS) entry which is preliminary data.</text>
</comment>
<dbReference type="Proteomes" id="UP000606653">
    <property type="component" value="Unassembled WGS sequence"/>
</dbReference>
<accession>A0ABQ2L107</accession>
<sequence>MSVSAVIPGGKRKERILENIPATDLNLSPAELKTINDILNNN</sequence>
<gene>
    <name evidence="1" type="ORF">GCM10010969_19050</name>
</gene>
<name>A0ABQ2L107_9BACL</name>
<protein>
    <submittedName>
        <fullName evidence="1">Uncharacterized protein</fullName>
    </submittedName>
</protein>
<keyword evidence="2" id="KW-1185">Reference proteome</keyword>
<organism evidence="1 2">
    <name type="scientific">Saccharibacillus kuerlensis</name>
    <dbReference type="NCBI Taxonomy" id="459527"/>
    <lineage>
        <taxon>Bacteria</taxon>
        <taxon>Bacillati</taxon>
        <taxon>Bacillota</taxon>
        <taxon>Bacilli</taxon>
        <taxon>Bacillales</taxon>
        <taxon>Paenibacillaceae</taxon>
        <taxon>Saccharibacillus</taxon>
    </lineage>
</organism>